<evidence type="ECO:0008006" key="6">
    <source>
        <dbReference type="Google" id="ProtNLM"/>
    </source>
</evidence>
<comment type="similarity">
    <text evidence="3">Belongs to the bacterial histone-like protein family.</text>
</comment>
<evidence type="ECO:0000256" key="3">
    <source>
        <dbReference type="RuleBase" id="RU003939"/>
    </source>
</evidence>
<organism evidence="4 5">
    <name type="scientific">Fusobacterium varium ATCC 27725</name>
    <dbReference type="NCBI Taxonomy" id="469618"/>
    <lineage>
        <taxon>Bacteria</taxon>
        <taxon>Fusobacteriati</taxon>
        <taxon>Fusobacteriota</taxon>
        <taxon>Fusobacteriia</taxon>
        <taxon>Fusobacteriales</taxon>
        <taxon>Fusobacteriaceae</taxon>
        <taxon>Fusobacterium</taxon>
    </lineage>
</organism>
<dbReference type="RefSeq" id="WP_005947985.1">
    <property type="nucleotide sequence ID" value="NZ_CP028103.1"/>
</dbReference>
<dbReference type="EMBL" id="CP028103">
    <property type="protein sequence ID" value="AVQ31649.1"/>
    <property type="molecule type" value="Genomic_DNA"/>
</dbReference>
<dbReference type="Gene3D" id="4.10.520.10">
    <property type="entry name" value="IHF-like DNA-binding proteins"/>
    <property type="match status" value="1"/>
</dbReference>
<dbReference type="InterPro" id="IPR000119">
    <property type="entry name" value="Hist_DNA-bd"/>
</dbReference>
<dbReference type="PANTHER" id="PTHR33175:SF3">
    <property type="entry name" value="DNA-BINDING PROTEIN HU-BETA"/>
    <property type="match status" value="1"/>
</dbReference>
<dbReference type="PANTHER" id="PTHR33175">
    <property type="entry name" value="DNA-BINDING PROTEIN HU"/>
    <property type="match status" value="1"/>
</dbReference>
<dbReference type="SMART" id="SM00411">
    <property type="entry name" value="BHL"/>
    <property type="match status" value="1"/>
</dbReference>
<evidence type="ECO:0000313" key="5">
    <source>
        <dbReference type="Proteomes" id="UP000241238"/>
    </source>
</evidence>
<dbReference type="SUPFAM" id="SSF47729">
    <property type="entry name" value="IHF-like DNA-binding proteins"/>
    <property type="match status" value="1"/>
</dbReference>
<sequence>MTEKEFIKYYRNRNHLKNVKEAKEKVELFWDTILKALDEDEKVVLKNWGTFEKKEVKARRVMIPKMDKIIIIDAKEKIRFKAGKGLRNVINGADVDE</sequence>
<gene>
    <name evidence="4" type="ORF">C4N18_10670</name>
</gene>
<reference evidence="5" key="1">
    <citation type="journal article" date="2018" name="MSphere">
        <title>Fusobacterium Genomics Using MinION and Illumina Sequencing Enables Genome Completion and Correction.</title>
        <authorList>
            <person name="Todd S.M."/>
            <person name="Settlage R.E."/>
            <person name="Lahmers K.K."/>
            <person name="Slade D.J."/>
        </authorList>
    </citation>
    <scope>NUCLEOTIDE SEQUENCE [LARGE SCALE GENOMIC DNA]</scope>
    <source>
        <strain evidence="5">ATCC 27725</strain>
    </source>
</reference>
<dbReference type="Proteomes" id="UP000241238">
    <property type="component" value="Chromosome"/>
</dbReference>
<keyword evidence="1" id="KW-0226">DNA condensation</keyword>
<accession>A0ABM6U5P3</accession>
<name>A0ABM6U5P3_FUSVA</name>
<keyword evidence="2" id="KW-0238">DNA-binding</keyword>
<dbReference type="GeneID" id="77468456"/>
<proteinExistence type="inferred from homology"/>
<evidence type="ECO:0000313" key="4">
    <source>
        <dbReference type="EMBL" id="AVQ31649.1"/>
    </source>
</evidence>
<evidence type="ECO:0000256" key="1">
    <source>
        <dbReference type="ARBA" id="ARBA00023067"/>
    </source>
</evidence>
<dbReference type="InterPro" id="IPR010992">
    <property type="entry name" value="IHF-like_DNA-bd_dom_sf"/>
</dbReference>
<protein>
    <recommendedName>
        <fullName evidence="6">DNA-binding protein HU</fullName>
    </recommendedName>
</protein>
<evidence type="ECO:0000256" key="2">
    <source>
        <dbReference type="ARBA" id="ARBA00023125"/>
    </source>
</evidence>
<dbReference type="Pfam" id="PF00216">
    <property type="entry name" value="Bac_DNA_binding"/>
    <property type="match status" value="1"/>
</dbReference>
<keyword evidence="5" id="KW-1185">Reference proteome</keyword>